<protein>
    <submittedName>
        <fullName evidence="1">Uncharacterized protein</fullName>
    </submittedName>
</protein>
<name>F1A106_DICPU</name>
<dbReference type="InParanoid" id="F1A106"/>
<gene>
    <name evidence="1" type="ORF">DICPUDRAFT_158175</name>
</gene>
<reference evidence="2" key="1">
    <citation type="journal article" date="2011" name="Genome Biol.">
        <title>Comparative genomics of the social amoebae Dictyostelium discoideum and Dictyostelium purpureum.</title>
        <authorList>
            <consortium name="US DOE Joint Genome Institute (JGI-PGF)"/>
            <person name="Sucgang R."/>
            <person name="Kuo A."/>
            <person name="Tian X."/>
            <person name="Salerno W."/>
            <person name="Parikh A."/>
            <person name="Feasley C.L."/>
            <person name="Dalin E."/>
            <person name="Tu H."/>
            <person name="Huang E."/>
            <person name="Barry K."/>
            <person name="Lindquist E."/>
            <person name="Shapiro H."/>
            <person name="Bruce D."/>
            <person name="Schmutz J."/>
            <person name="Salamov A."/>
            <person name="Fey P."/>
            <person name="Gaudet P."/>
            <person name="Anjard C."/>
            <person name="Babu M.M."/>
            <person name="Basu S."/>
            <person name="Bushmanova Y."/>
            <person name="van der Wel H."/>
            <person name="Katoh-Kurasawa M."/>
            <person name="Dinh C."/>
            <person name="Coutinho P.M."/>
            <person name="Saito T."/>
            <person name="Elias M."/>
            <person name="Schaap P."/>
            <person name="Kay R.R."/>
            <person name="Henrissat B."/>
            <person name="Eichinger L."/>
            <person name="Rivero F."/>
            <person name="Putnam N.H."/>
            <person name="West C.M."/>
            <person name="Loomis W.F."/>
            <person name="Chisholm R.L."/>
            <person name="Shaulsky G."/>
            <person name="Strassmann J.E."/>
            <person name="Queller D.C."/>
            <person name="Kuspa A."/>
            <person name="Grigoriev I.V."/>
        </authorList>
    </citation>
    <scope>NUCLEOTIDE SEQUENCE [LARGE SCALE GENOMIC DNA]</scope>
    <source>
        <strain evidence="2">QSDP1</strain>
    </source>
</reference>
<dbReference type="AlphaFoldDB" id="F1A106"/>
<evidence type="ECO:0000313" key="2">
    <source>
        <dbReference type="Proteomes" id="UP000001064"/>
    </source>
</evidence>
<keyword evidence="2" id="KW-1185">Reference proteome</keyword>
<proteinExistence type="predicted"/>
<dbReference type="EMBL" id="GL871356">
    <property type="protein sequence ID" value="EGC30116.1"/>
    <property type="molecule type" value="Genomic_DNA"/>
</dbReference>
<accession>F1A106</accession>
<dbReference type="VEuPathDB" id="AmoebaDB:DICPUDRAFT_158175"/>
<dbReference type="GeneID" id="10511130"/>
<dbReference type="Proteomes" id="UP000001064">
    <property type="component" value="Unassembled WGS sequence"/>
</dbReference>
<sequence>MASIFYISSTMPVYGSQVPRFYCKEDNTNDPQQSIGFALFSYSIMLHPSTGISHHFFNFINANL</sequence>
<organism evidence="1 2">
    <name type="scientific">Dictyostelium purpureum</name>
    <name type="common">Slime mold</name>
    <dbReference type="NCBI Taxonomy" id="5786"/>
    <lineage>
        <taxon>Eukaryota</taxon>
        <taxon>Amoebozoa</taxon>
        <taxon>Evosea</taxon>
        <taxon>Eumycetozoa</taxon>
        <taxon>Dictyostelia</taxon>
        <taxon>Dictyosteliales</taxon>
        <taxon>Dictyosteliaceae</taxon>
        <taxon>Dictyostelium</taxon>
    </lineage>
</organism>
<dbReference type="RefSeq" id="XP_003293348.1">
    <property type="nucleotide sequence ID" value="XM_003293300.1"/>
</dbReference>
<dbReference type="KEGG" id="dpp:DICPUDRAFT_158175"/>
<evidence type="ECO:0000313" key="1">
    <source>
        <dbReference type="EMBL" id="EGC30116.1"/>
    </source>
</evidence>